<organism evidence="1 2">
    <name type="scientific">Racocetra persica</name>
    <dbReference type="NCBI Taxonomy" id="160502"/>
    <lineage>
        <taxon>Eukaryota</taxon>
        <taxon>Fungi</taxon>
        <taxon>Fungi incertae sedis</taxon>
        <taxon>Mucoromycota</taxon>
        <taxon>Glomeromycotina</taxon>
        <taxon>Glomeromycetes</taxon>
        <taxon>Diversisporales</taxon>
        <taxon>Gigasporaceae</taxon>
        <taxon>Racocetra</taxon>
    </lineage>
</organism>
<feature type="non-terminal residue" evidence="1">
    <location>
        <position position="1"/>
    </location>
</feature>
<comment type="caution">
    <text evidence="1">The sequence shown here is derived from an EMBL/GenBank/DDBJ whole genome shotgun (WGS) entry which is preliminary data.</text>
</comment>
<reference evidence="1" key="1">
    <citation type="submission" date="2021-06" db="EMBL/GenBank/DDBJ databases">
        <authorList>
            <person name="Kallberg Y."/>
            <person name="Tangrot J."/>
            <person name="Rosling A."/>
        </authorList>
    </citation>
    <scope>NUCLEOTIDE SEQUENCE</scope>
    <source>
        <strain evidence="1">MA461A</strain>
    </source>
</reference>
<gene>
    <name evidence="1" type="ORF">RPERSI_LOCUS11010</name>
</gene>
<accession>A0ACA9PTT5</accession>
<evidence type="ECO:0000313" key="2">
    <source>
        <dbReference type="Proteomes" id="UP000789920"/>
    </source>
</evidence>
<proteinExistence type="predicted"/>
<sequence length="72" mass="7805">DKNYTELPLVSLTPATLLKHSSSAEVICVIAKMLPFEYSLMLVISTHGPCSVETFNAILAIDVLKKTVLGTK</sequence>
<name>A0ACA9PTT5_9GLOM</name>
<keyword evidence="2" id="KW-1185">Reference proteome</keyword>
<dbReference type="EMBL" id="CAJVQC010022316">
    <property type="protein sequence ID" value="CAG8717441.1"/>
    <property type="molecule type" value="Genomic_DNA"/>
</dbReference>
<dbReference type="Proteomes" id="UP000789920">
    <property type="component" value="Unassembled WGS sequence"/>
</dbReference>
<protein>
    <submittedName>
        <fullName evidence="1">11100_t:CDS:1</fullName>
    </submittedName>
</protein>
<evidence type="ECO:0000313" key="1">
    <source>
        <dbReference type="EMBL" id="CAG8717441.1"/>
    </source>
</evidence>